<dbReference type="RefSeq" id="WP_167700828.1">
    <property type="nucleotide sequence ID" value="NZ_CP118174.1"/>
</dbReference>
<dbReference type="Pfam" id="PF01765">
    <property type="entry name" value="RRF"/>
    <property type="match status" value="1"/>
</dbReference>
<dbReference type="InterPro" id="IPR023584">
    <property type="entry name" value="Ribosome_recyc_fac_dom"/>
</dbReference>
<protein>
    <recommendedName>
        <fullName evidence="6">Ribosome-recycling factor</fullName>
        <shortName evidence="6">RRF</shortName>
    </recommendedName>
    <alternativeName>
        <fullName evidence="6">Ribosome-releasing factor</fullName>
    </alternativeName>
</protein>
<dbReference type="InterPro" id="IPR002661">
    <property type="entry name" value="Ribosome_recyc_fac"/>
</dbReference>
<evidence type="ECO:0000256" key="5">
    <source>
        <dbReference type="ARBA" id="ARBA00025050"/>
    </source>
</evidence>
<dbReference type="AlphaFoldDB" id="A0A968G8H4"/>
<comment type="function">
    <text evidence="5 6">Responsible for the release of ribosomes from messenger RNA at the termination of protein biosynthesis. May increase the efficiency of translation by recycling ribosomes from one round of translation to another.</text>
</comment>
<dbReference type="SUPFAM" id="SSF55194">
    <property type="entry name" value="Ribosome recycling factor, RRF"/>
    <property type="match status" value="1"/>
</dbReference>
<comment type="subcellular location">
    <subcellularLocation>
        <location evidence="1 6">Cytoplasm</location>
    </subcellularLocation>
</comment>
<dbReference type="FunFam" id="3.30.1360.40:FF:000001">
    <property type="entry name" value="Ribosome-recycling factor"/>
    <property type="match status" value="1"/>
</dbReference>
<dbReference type="HAMAP" id="MF_00040">
    <property type="entry name" value="RRF"/>
    <property type="match status" value="1"/>
</dbReference>
<dbReference type="InterPro" id="IPR036191">
    <property type="entry name" value="RRF_sf"/>
</dbReference>
<dbReference type="Gene3D" id="1.10.132.20">
    <property type="entry name" value="Ribosome-recycling factor"/>
    <property type="match status" value="1"/>
</dbReference>
<evidence type="ECO:0000256" key="3">
    <source>
        <dbReference type="ARBA" id="ARBA00022490"/>
    </source>
</evidence>
<organism evidence="8 9">
    <name type="scientific">Entomospira entomophila</name>
    <dbReference type="NCBI Taxonomy" id="2719988"/>
    <lineage>
        <taxon>Bacteria</taxon>
        <taxon>Pseudomonadati</taxon>
        <taxon>Spirochaetota</taxon>
        <taxon>Spirochaetia</taxon>
        <taxon>Spirochaetales</taxon>
        <taxon>Spirochaetaceae</taxon>
        <taxon>Entomospira</taxon>
    </lineage>
</organism>
<evidence type="ECO:0000256" key="2">
    <source>
        <dbReference type="ARBA" id="ARBA00005912"/>
    </source>
</evidence>
<dbReference type="PANTHER" id="PTHR20982">
    <property type="entry name" value="RIBOSOME RECYCLING FACTOR"/>
    <property type="match status" value="1"/>
</dbReference>
<sequence>MQKSIESLITTFSLIRSGKASASIFDRVMVDLYGSATPLNQVASISTPESRLIIIQPWDKTALSAIEKAILASDLSLNPNNDGKVIRINLPPLTEERRKDLVKQAKTEAEHHRVSIRNARRDALEQMKKAGLSEDEEKKDKEVIQKMTDGAIKKIDALFNEKEKEILEI</sequence>
<dbReference type="Proteomes" id="UP000711995">
    <property type="component" value="Unassembled WGS sequence"/>
</dbReference>
<evidence type="ECO:0000256" key="1">
    <source>
        <dbReference type="ARBA" id="ARBA00004496"/>
    </source>
</evidence>
<evidence type="ECO:0000313" key="9">
    <source>
        <dbReference type="Proteomes" id="UP000711995"/>
    </source>
</evidence>
<dbReference type="GO" id="GO:0005737">
    <property type="term" value="C:cytoplasm"/>
    <property type="evidence" value="ECO:0007669"/>
    <property type="project" value="UniProtKB-SubCell"/>
</dbReference>
<dbReference type="EMBL" id="JAATLJ010000001">
    <property type="protein sequence ID" value="NIZ39921.1"/>
    <property type="molecule type" value="Genomic_DNA"/>
</dbReference>
<dbReference type="GO" id="GO:0006415">
    <property type="term" value="P:translational termination"/>
    <property type="evidence" value="ECO:0007669"/>
    <property type="project" value="UniProtKB-UniRule"/>
</dbReference>
<keyword evidence="3 6" id="KW-0963">Cytoplasm</keyword>
<feature type="domain" description="Ribosome recycling factor" evidence="7">
    <location>
        <begin position="11"/>
        <end position="167"/>
    </location>
</feature>
<comment type="caution">
    <text evidence="8">The sequence shown here is derived from an EMBL/GenBank/DDBJ whole genome shotgun (WGS) entry which is preliminary data.</text>
</comment>
<dbReference type="FunFam" id="1.10.132.20:FF:000001">
    <property type="entry name" value="Ribosome-recycling factor"/>
    <property type="match status" value="1"/>
</dbReference>
<evidence type="ECO:0000256" key="4">
    <source>
        <dbReference type="ARBA" id="ARBA00022917"/>
    </source>
</evidence>
<keyword evidence="4 6" id="KW-0648">Protein biosynthesis</keyword>
<reference evidence="8 9" key="1">
    <citation type="submission" date="2020-03" db="EMBL/GenBank/DDBJ databases">
        <title>Spirochaetal bacteria isolated from arthropods constitute a novel genus Entomospira genus novum within the order Spirochaetales.</title>
        <authorList>
            <person name="Grana-Miraglia L."/>
            <person name="Sikutova S."/>
            <person name="Fingerle V."/>
            <person name="Sing A."/>
            <person name="Castillo-Ramirez S."/>
            <person name="Margos G."/>
            <person name="Rudolf I."/>
        </authorList>
    </citation>
    <scope>NUCLEOTIDE SEQUENCE [LARGE SCALE GENOMIC DNA]</scope>
    <source>
        <strain evidence="8 9">BR193</strain>
    </source>
</reference>
<dbReference type="CDD" id="cd00520">
    <property type="entry name" value="RRF"/>
    <property type="match status" value="1"/>
</dbReference>
<dbReference type="Gene3D" id="3.30.1360.40">
    <property type="match status" value="1"/>
</dbReference>
<dbReference type="PANTHER" id="PTHR20982:SF3">
    <property type="entry name" value="MITOCHONDRIAL RIBOSOME RECYCLING FACTOR PSEUDO 1"/>
    <property type="match status" value="1"/>
</dbReference>
<name>A0A968G8H4_9SPIO</name>
<accession>A0A968G8H4</accession>
<comment type="similarity">
    <text evidence="2 6">Belongs to the RRF family.</text>
</comment>
<keyword evidence="9" id="KW-1185">Reference proteome</keyword>
<evidence type="ECO:0000313" key="8">
    <source>
        <dbReference type="EMBL" id="NIZ39921.1"/>
    </source>
</evidence>
<dbReference type="GO" id="GO:0043023">
    <property type="term" value="F:ribosomal large subunit binding"/>
    <property type="evidence" value="ECO:0007669"/>
    <property type="project" value="TreeGrafter"/>
</dbReference>
<evidence type="ECO:0000259" key="7">
    <source>
        <dbReference type="Pfam" id="PF01765"/>
    </source>
</evidence>
<evidence type="ECO:0000256" key="6">
    <source>
        <dbReference type="HAMAP-Rule" id="MF_00040"/>
    </source>
</evidence>
<dbReference type="NCBIfam" id="TIGR00496">
    <property type="entry name" value="frr"/>
    <property type="match status" value="1"/>
</dbReference>
<proteinExistence type="inferred from homology"/>
<gene>
    <name evidence="6 8" type="primary">frr</name>
    <name evidence="8" type="ORF">HCT14_00085</name>
</gene>